<comment type="caution">
    <text evidence="3">The sequence shown here is derived from an EMBL/GenBank/DDBJ whole genome shotgun (WGS) entry which is preliminary data.</text>
</comment>
<dbReference type="EMBL" id="SHKR01000016">
    <property type="protein sequence ID" value="RZU10169.1"/>
    <property type="molecule type" value="Genomic_DNA"/>
</dbReference>
<dbReference type="Pfam" id="PF00561">
    <property type="entry name" value="Abhydrolase_1"/>
    <property type="match status" value="1"/>
</dbReference>
<keyword evidence="4" id="KW-1185">Reference proteome</keyword>
<dbReference type="AlphaFoldDB" id="A0A4Q7WLN1"/>
<organism evidence="3 4">
    <name type="scientific">Kribbella rubisoli</name>
    <dbReference type="NCBI Taxonomy" id="3075929"/>
    <lineage>
        <taxon>Bacteria</taxon>
        <taxon>Bacillati</taxon>
        <taxon>Actinomycetota</taxon>
        <taxon>Actinomycetes</taxon>
        <taxon>Propionibacteriales</taxon>
        <taxon>Kribbellaceae</taxon>
        <taxon>Kribbella</taxon>
    </lineage>
</organism>
<dbReference type="InterPro" id="IPR029058">
    <property type="entry name" value="AB_hydrolase_fold"/>
</dbReference>
<feature type="domain" description="AB hydrolase-1" evidence="2">
    <location>
        <begin position="33"/>
        <end position="142"/>
    </location>
</feature>
<dbReference type="InterPro" id="IPR050266">
    <property type="entry name" value="AB_hydrolase_sf"/>
</dbReference>
<dbReference type="InterPro" id="IPR000639">
    <property type="entry name" value="Epox_hydrolase-like"/>
</dbReference>
<reference evidence="3 4" key="1">
    <citation type="journal article" date="2015" name="Stand. Genomic Sci.">
        <title>Genomic Encyclopedia of Bacterial and Archaeal Type Strains, Phase III: the genomes of soil and plant-associated and newly described type strains.</title>
        <authorList>
            <person name="Whitman W.B."/>
            <person name="Woyke T."/>
            <person name="Klenk H.P."/>
            <person name="Zhou Y."/>
            <person name="Lilburn T.G."/>
            <person name="Beck B.J."/>
            <person name="De Vos P."/>
            <person name="Vandamme P."/>
            <person name="Eisen J.A."/>
            <person name="Garrity G."/>
            <person name="Hugenholtz P."/>
            <person name="Kyrpides N.C."/>
        </authorList>
    </citation>
    <scope>NUCLEOTIDE SEQUENCE [LARGE SCALE GENOMIC DNA]</scope>
    <source>
        <strain evidence="3 4">VKM Ac-2540</strain>
    </source>
</reference>
<evidence type="ECO:0000259" key="2">
    <source>
        <dbReference type="Pfam" id="PF00561"/>
    </source>
</evidence>
<accession>A0A4Q7WLN1</accession>
<proteinExistence type="predicted"/>
<dbReference type="InterPro" id="IPR000073">
    <property type="entry name" value="AB_hydrolase_1"/>
</dbReference>
<dbReference type="PRINTS" id="PR00412">
    <property type="entry name" value="EPOXHYDRLASE"/>
</dbReference>
<dbReference type="RefSeq" id="WP_130447958.1">
    <property type="nucleotide sequence ID" value="NZ_SHKR01000016.1"/>
</dbReference>
<dbReference type="PANTHER" id="PTHR43798:SF33">
    <property type="entry name" value="HYDROLASE, PUTATIVE (AFU_ORTHOLOGUE AFUA_2G14860)-RELATED"/>
    <property type="match status" value="1"/>
</dbReference>
<dbReference type="GO" id="GO:0003824">
    <property type="term" value="F:catalytic activity"/>
    <property type="evidence" value="ECO:0007669"/>
    <property type="project" value="InterPro"/>
</dbReference>
<sequence>MGTRGLNESHVVSTPSLDIAYDAAGPSDGPTAVLLHGFPYDARCYDQVASILARAGMRVVAPYLRGFGPTRYRNPDITRSGQQAALGQDLLDLLDALEVERAVVGGFDWGGRAACISAAVAPERVVGLVTVGGYNIQNIARSDEPQAPEAESAAWYTHYFLTERGRAGLELYTDELCGLLWRQWSPLWTGCDAAFAASAPSLRNPDFVATVIHSYQHRRRAAPGDPRYDDLEKILATMPAITVPTISLDALADGLGADDSRGDEPLFTGGFDRRELPGIGHSPPQEHPTAFAQAVLDVAASTA</sequence>
<gene>
    <name evidence="3" type="ORF">EV645_6631</name>
</gene>
<feature type="region of interest" description="Disordered" evidence="1">
    <location>
        <begin position="262"/>
        <end position="287"/>
    </location>
</feature>
<dbReference type="GO" id="GO:0016020">
    <property type="term" value="C:membrane"/>
    <property type="evidence" value="ECO:0007669"/>
    <property type="project" value="TreeGrafter"/>
</dbReference>
<dbReference type="Gene3D" id="3.40.50.1820">
    <property type="entry name" value="alpha/beta hydrolase"/>
    <property type="match status" value="1"/>
</dbReference>
<evidence type="ECO:0000313" key="3">
    <source>
        <dbReference type="EMBL" id="RZU10169.1"/>
    </source>
</evidence>
<evidence type="ECO:0000256" key="1">
    <source>
        <dbReference type="SAM" id="MobiDB-lite"/>
    </source>
</evidence>
<name>A0A4Q7WLN1_9ACTN</name>
<evidence type="ECO:0000313" key="4">
    <source>
        <dbReference type="Proteomes" id="UP000292027"/>
    </source>
</evidence>
<dbReference type="Proteomes" id="UP000292027">
    <property type="component" value="Unassembled WGS sequence"/>
</dbReference>
<protein>
    <submittedName>
        <fullName evidence="3">Pimeloyl-ACP methyl ester carboxylesterase</fullName>
    </submittedName>
</protein>
<dbReference type="OrthoDB" id="9812774at2"/>
<dbReference type="PANTHER" id="PTHR43798">
    <property type="entry name" value="MONOACYLGLYCEROL LIPASE"/>
    <property type="match status" value="1"/>
</dbReference>
<dbReference type="SUPFAM" id="SSF53474">
    <property type="entry name" value="alpha/beta-Hydrolases"/>
    <property type="match status" value="1"/>
</dbReference>